<dbReference type="AlphaFoldDB" id="A0A133UKM0"/>
<gene>
    <name evidence="1" type="ORF">AKJ36_02320</name>
</gene>
<protein>
    <submittedName>
        <fullName evidence="1">Alpha,alpha-trehalose-phosphate synthase</fullName>
    </submittedName>
</protein>
<dbReference type="SUPFAM" id="SSF53756">
    <property type="entry name" value="UDP-Glycosyltransferase/glycogen phosphorylase"/>
    <property type="match status" value="1"/>
</dbReference>
<dbReference type="PATRIC" id="fig|1698266.3.peg.439"/>
<dbReference type="GO" id="GO:0004805">
    <property type="term" value="F:trehalose-phosphatase activity"/>
    <property type="evidence" value="ECO:0007669"/>
    <property type="project" value="TreeGrafter"/>
</dbReference>
<sequence length="477" mass="55721">MNFENKRLILVSNAEPYVHRREESDIVCEKQAGGLTSAMDPLLQTVDGLWIAWGRGGEADFDILDRENKVKFPNNEGYTLKRLELSEEEVDGFYLGFSNRVLWPICHSMHEKSILKDYSSSKKYWDLYYKVNQKYAEAVLEEIERDDLIWIHDYHLTLVPQMIREKQPEANIAFFWHIPWPPWEMFGIIPWEEEIMDGILASDYIGFHTSRFRDNFLSCADFLGRDVDEERSQVIKSENNAKISAVPLGIDYNRYSSMAKKEKVKKKTKYLKDEINAEKIIVSVDRLDYTKGIPERIKAFELFLEENPEFQRKITLVQRIPPSRRSVSEYQSILNKIHRMVGEINGNLGRANWTPIKSFHRFLPDLEELIPYYMVADVALVTPLIDGMNLVCKEYIASVDDGVLILSNFAGSSVELKEAIQVNPYDAGEVAQGIKKALTMTKRERKERLEILKDKVKRRDLTWWRDKFLSEWLEVSK</sequence>
<keyword evidence="2" id="KW-1185">Reference proteome</keyword>
<dbReference type="GO" id="GO:0003825">
    <property type="term" value="F:alpha,alpha-trehalose-phosphate synthase (UDP-forming) activity"/>
    <property type="evidence" value="ECO:0007669"/>
    <property type="project" value="TreeGrafter"/>
</dbReference>
<accession>A0A133UKM0</accession>
<dbReference type="InterPro" id="IPR001830">
    <property type="entry name" value="Glyco_trans_20"/>
</dbReference>
<dbReference type="PANTHER" id="PTHR10788">
    <property type="entry name" value="TREHALOSE-6-PHOSPHATE SYNTHASE"/>
    <property type="match status" value="1"/>
</dbReference>
<dbReference type="GO" id="GO:0005829">
    <property type="term" value="C:cytosol"/>
    <property type="evidence" value="ECO:0007669"/>
    <property type="project" value="TreeGrafter"/>
</dbReference>
<dbReference type="PANTHER" id="PTHR10788:SF106">
    <property type="entry name" value="BCDNA.GH08860"/>
    <property type="match status" value="1"/>
</dbReference>
<reference evidence="1 2" key="1">
    <citation type="journal article" date="2016" name="Sci. Rep.">
        <title>Metabolic traits of an uncultured archaeal lineage -MSBL1- from brine pools of the Red Sea.</title>
        <authorList>
            <person name="Mwirichia R."/>
            <person name="Alam I."/>
            <person name="Rashid M."/>
            <person name="Vinu M."/>
            <person name="Ba-Alawi W."/>
            <person name="Anthony Kamau A."/>
            <person name="Kamanda Ngugi D."/>
            <person name="Goker M."/>
            <person name="Klenk H.P."/>
            <person name="Bajic V."/>
            <person name="Stingl U."/>
        </authorList>
    </citation>
    <scope>NUCLEOTIDE SEQUENCE [LARGE SCALE GENOMIC DNA]</scope>
    <source>
        <strain evidence="1">SCGC-AAA259I07</strain>
    </source>
</reference>
<dbReference type="Pfam" id="PF00982">
    <property type="entry name" value="Glyco_transf_20"/>
    <property type="match status" value="1"/>
</dbReference>
<organism evidence="1 2">
    <name type="scientific">candidate division MSBL1 archaeon SCGC-AAA259I07</name>
    <dbReference type="NCBI Taxonomy" id="1698266"/>
    <lineage>
        <taxon>Archaea</taxon>
        <taxon>Methanobacteriati</taxon>
        <taxon>Methanobacteriota</taxon>
        <taxon>candidate division MSBL1</taxon>
    </lineage>
</organism>
<evidence type="ECO:0000313" key="1">
    <source>
        <dbReference type="EMBL" id="KXA94738.1"/>
    </source>
</evidence>
<dbReference type="CDD" id="cd03788">
    <property type="entry name" value="GT20_TPS"/>
    <property type="match status" value="1"/>
</dbReference>
<comment type="caution">
    <text evidence="1">The sequence shown here is derived from an EMBL/GenBank/DDBJ whole genome shotgun (WGS) entry which is preliminary data.</text>
</comment>
<evidence type="ECO:0000313" key="2">
    <source>
        <dbReference type="Proteomes" id="UP000070155"/>
    </source>
</evidence>
<dbReference type="GO" id="GO:0005992">
    <property type="term" value="P:trehalose biosynthetic process"/>
    <property type="evidence" value="ECO:0007669"/>
    <property type="project" value="InterPro"/>
</dbReference>
<name>A0A133UKM0_9EURY</name>
<proteinExistence type="predicted"/>
<dbReference type="Proteomes" id="UP000070155">
    <property type="component" value="Unassembled WGS sequence"/>
</dbReference>
<dbReference type="Gene3D" id="3.40.50.2000">
    <property type="entry name" value="Glycogen Phosphorylase B"/>
    <property type="match status" value="2"/>
</dbReference>
<dbReference type="EMBL" id="LHXQ01000031">
    <property type="protein sequence ID" value="KXA94738.1"/>
    <property type="molecule type" value="Genomic_DNA"/>
</dbReference>